<organism evidence="2 3">
    <name type="scientific">Calocera cornea HHB12733</name>
    <dbReference type="NCBI Taxonomy" id="1353952"/>
    <lineage>
        <taxon>Eukaryota</taxon>
        <taxon>Fungi</taxon>
        <taxon>Dikarya</taxon>
        <taxon>Basidiomycota</taxon>
        <taxon>Agaricomycotina</taxon>
        <taxon>Dacrymycetes</taxon>
        <taxon>Dacrymycetales</taxon>
        <taxon>Dacrymycetaceae</taxon>
        <taxon>Calocera</taxon>
    </lineage>
</organism>
<evidence type="ECO:0000313" key="3">
    <source>
        <dbReference type="Proteomes" id="UP000076842"/>
    </source>
</evidence>
<proteinExistence type="predicted"/>
<dbReference type="PANTHER" id="PTHR34205:SF2">
    <property type="entry name" value="DUF962 DOMAIN-CONTAINING PROTEIN"/>
    <property type="match status" value="1"/>
</dbReference>
<dbReference type="Proteomes" id="UP000076842">
    <property type="component" value="Unassembled WGS sequence"/>
</dbReference>
<accession>A0A165HE62</accession>
<evidence type="ECO:0008006" key="4">
    <source>
        <dbReference type="Google" id="ProtNLM"/>
    </source>
</evidence>
<dbReference type="InParanoid" id="A0A165HE62"/>
<sequence length="140" mass="16094">MVANPTYEVVPAPSTPYKSFREFYPFYLGEHRNKVNRTLHLVGTSGSIALGLRLAAGALPYILSLLSYHQLAGRTRKWAIDGKDAWKWALLAVVEGYGLAWIGHFFVERNRPATFKYPLYSLRGDFTLLWEVLTFQRRAW</sequence>
<evidence type="ECO:0000313" key="2">
    <source>
        <dbReference type="EMBL" id="KZT59180.1"/>
    </source>
</evidence>
<keyword evidence="1" id="KW-1133">Transmembrane helix</keyword>
<keyword evidence="1" id="KW-0812">Transmembrane</keyword>
<gene>
    <name evidence="2" type="ORF">CALCODRAFT_481763</name>
</gene>
<feature type="transmembrane region" description="Helical" evidence="1">
    <location>
        <begin position="41"/>
        <end position="68"/>
    </location>
</feature>
<protein>
    <recommendedName>
        <fullName evidence="4">DUF962-domain-containing protein</fullName>
    </recommendedName>
</protein>
<dbReference type="AlphaFoldDB" id="A0A165HE62"/>
<reference evidence="2 3" key="1">
    <citation type="journal article" date="2016" name="Mol. Biol. Evol.">
        <title>Comparative Genomics of Early-Diverging Mushroom-Forming Fungi Provides Insights into the Origins of Lignocellulose Decay Capabilities.</title>
        <authorList>
            <person name="Nagy L.G."/>
            <person name="Riley R."/>
            <person name="Tritt A."/>
            <person name="Adam C."/>
            <person name="Daum C."/>
            <person name="Floudas D."/>
            <person name="Sun H."/>
            <person name="Yadav J.S."/>
            <person name="Pangilinan J."/>
            <person name="Larsson K.H."/>
            <person name="Matsuura K."/>
            <person name="Barry K."/>
            <person name="Labutti K."/>
            <person name="Kuo R."/>
            <person name="Ohm R.A."/>
            <person name="Bhattacharya S.S."/>
            <person name="Shirouzu T."/>
            <person name="Yoshinaga Y."/>
            <person name="Martin F.M."/>
            <person name="Grigoriev I.V."/>
            <person name="Hibbett D.S."/>
        </authorList>
    </citation>
    <scope>NUCLEOTIDE SEQUENCE [LARGE SCALE GENOMIC DNA]</scope>
    <source>
        <strain evidence="2 3">HHB12733</strain>
    </source>
</reference>
<dbReference type="OrthoDB" id="5511466at2759"/>
<keyword evidence="3" id="KW-1185">Reference proteome</keyword>
<keyword evidence="1" id="KW-0472">Membrane</keyword>
<dbReference type="Pfam" id="PF06127">
    <property type="entry name" value="Mpo1-like"/>
    <property type="match status" value="1"/>
</dbReference>
<feature type="transmembrane region" description="Helical" evidence="1">
    <location>
        <begin position="88"/>
        <end position="107"/>
    </location>
</feature>
<dbReference type="EMBL" id="KV423943">
    <property type="protein sequence ID" value="KZT59180.1"/>
    <property type="molecule type" value="Genomic_DNA"/>
</dbReference>
<dbReference type="InterPro" id="IPR009305">
    <property type="entry name" value="Mpo1-like"/>
</dbReference>
<name>A0A165HE62_9BASI</name>
<evidence type="ECO:0000256" key="1">
    <source>
        <dbReference type="SAM" id="Phobius"/>
    </source>
</evidence>
<dbReference type="PANTHER" id="PTHR34205">
    <property type="entry name" value="TRANSMEMBRANE PROTEIN"/>
    <property type="match status" value="1"/>
</dbReference>